<gene>
    <name evidence="1" type="ORF">GLE_3557</name>
</gene>
<dbReference type="Proteomes" id="UP000061569">
    <property type="component" value="Chromosome"/>
</dbReference>
<organism evidence="1 2">
    <name type="scientific">Lysobacter enzymogenes</name>
    <dbReference type="NCBI Taxonomy" id="69"/>
    <lineage>
        <taxon>Bacteria</taxon>
        <taxon>Pseudomonadati</taxon>
        <taxon>Pseudomonadota</taxon>
        <taxon>Gammaproteobacteria</taxon>
        <taxon>Lysobacterales</taxon>
        <taxon>Lysobacteraceae</taxon>
        <taxon>Lysobacter</taxon>
    </lineage>
</organism>
<dbReference type="OrthoDB" id="6026926at2"/>
<evidence type="ECO:0000313" key="1">
    <source>
        <dbReference type="EMBL" id="ALN58901.1"/>
    </source>
</evidence>
<sequence>MLWLGLCLGVAAWCLLSLGLEKHHQQVFAGAFRPARARLLRGAGWALLALDFALFVHGWGWAQGPIFWTAALIVSALAWTLAMTMAPKASTKIAAAAVLSAFVAMPFWIG</sequence>
<dbReference type="InterPro" id="IPR021762">
    <property type="entry name" value="DUF3325"/>
</dbReference>
<evidence type="ECO:0000313" key="2">
    <source>
        <dbReference type="Proteomes" id="UP000061569"/>
    </source>
</evidence>
<reference evidence="1 2" key="1">
    <citation type="submission" date="2015-11" db="EMBL/GenBank/DDBJ databases">
        <title>Genome sequences of Lysobacter enzymogenes strain C3 and Lysobacter antibioticus ATCC 29479.</title>
        <authorList>
            <person name="Kobayashi D.Y."/>
        </authorList>
    </citation>
    <scope>NUCLEOTIDE SEQUENCE [LARGE SCALE GENOMIC DNA]</scope>
    <source>
        <strain evidence="1 2">C3</strain>
    </source>
</reference>
<name>A0A0S2DJU8_LYSEN</name>
<dbReference type="PATRIC" id="fig|69.6.peg.3501"/>
<accession>A0A0S2DJU8</accession>
<dbReference type="AlphaFoldDB" id="A0A0S2DJU8"/>
<protein>
    <submittedName>
        <fullName evidence="1">Uncharacterized protein</fullName>
    </submittedName>
</protein>
<proteinExistence type="predicted"/>
<dbReference type="RefSeq" id="WP_078996709.1">
    <property type="nucleotide sequence ID" value="NZ_CP110813.1"/>
</dbReference>
<dbReference type="STRING" id="69.GLE_3557"/>
<dbReference type="Pfam" id="PF11804">
    <property type="entry name" value="DUF3325"/>
    <property type="match status" value="1"/>
</dbReference>
<dbReference type="EMBL" id="CP013140">
    <property type="protein sequence ID" value="ALN58901.1"/>
    <property type="molecule type" value="Genomic_DNA"/>
</dbReference>
<dbReference type="KEGG" id="lez:GLE_3557"/>